<evidence type="ECO:0000313" key="2">
    <source>
        <dbReference type="EMBL" id="MTE27848.1"/>
    </source>
</evidence>
<reference evidence="2 3" key="1">
    <citation type="submission" date="2019-11" db="EMBL/GenBank/DDBJ databases">
        <title>Winogradskyella ouciana sp. nov., isolated from the hadal seawater of the Mariana Trench.</title>
        <authorList>
            <person name="Liu R."/>
        </authorList>
    </citation>
    <scope>NUCLEOTIDE SEQUENCE [LARGE SCALE GENOMIC DNA]</scope>
    <source>
        <strain evidence="2 3">ZXX205</strain>
    </source>
</reference>
<dbReference type="Proteomes" id="UP000447545">
    <property type="component" value="Unassembled WGS sequence"/>
</dbReference>
<protein>
    <submittedName>
        <fullName evidence="2">Uncharacterized protein</fullName>
    </submittedName>
</protein>
<keyword evidence="1" id="KW-1133">Transmembrane helix</keyword>
<proteinExistence type="predicted"/>
<accession>A0A7K1GHC0</accession>
<sequence>MIKFFRHIRQSMINQNRTKKYLLYAIGEIILVVIGILIALQINNWNEQRKILKSEKEILTNLKSELIINRDQLSTILNIHKNEYRIGLKLISMFNTDISNSTELELDSLIGKIESVYTFEANDGYIKSLIASGKIDHIQNKEIKGFITAFDGLVIDATQETGMLERLLNERFWPAVDGKINSSNRIRRYEDYTDFPKGSYTSDYNWFFSNRELEDIVSNMTSWKNAIILDEQILKESINHMIRLITNELNN</sequence>
<name>A0A7K1GHC0_9FLAO</name>
<evidence type="ECO:0000313" key="3">
    <source>
        <dbReference type="Proteomes" id="UP000447545"/>
    </source>
</evidence>
<dbReference type="InterPro" id="IPR045749">
    <property type="entry name" value="DUF6090"/>
</dbReference>
<organism evidence="2 3">
    <name type="scientific">Winogradskyella ouciana</name>
    <dbReference type="NCBI Taxonomy" id="2608631"/>
    <lineage>
        <taxon>Bacteria</taxon>
        <taxon>Pseudomonadati</taxon>
        <taxon>Bacteroidota</taxon>
        <taxon>Flavobacteriia</taxon>
        <taxon>Flavobacteriales</taxon>
        <taxon>Flavobacteriaceae</taxon>
        <taxon>Winogradskyella</taxon>
    </lineage>
</organism>
<feature type="transmembrane region" description="Helical" evidence="1">
    <location>
        <begin position="21"/>
        <end position="42"/>
    </location>
</feature>
<gene>
    <name evidence="2" type="ORF">F1003_12975</name>
</gene>
<dbReference type="EMBL" id="WJYA01000008">
    <property type="protein sequence ID" value="MTE27848.1"/>
    <property type="molecule type" value="Genomic_DNA"/>
</dbReference>
<comment type="caution">
    <text evidence="2">The sequence shown here is derived from an EMBL/GenBank/DDBJ whole genome shotgun (WGS) entry which is preliminary data.</text>
</comment>
<keyword evidence="1" id="KW-0472">Membrane</keyword>
<keyword evidence="1" id="KW-0812">Transmembrane</keyword>
<evidence type="ECO:0000256" key="1">
    <source>
        <dbReference type="SAM" id="Phobius"/>
    </source>
</evidence>
<dbReference type="RefSeq" id="WP_155089869.1">
    <property type="nucleotide sequence ID" value="NZ_WJYA01000008.1"/>
</dbReference>
<dbReference type="Pfam" id="PF19578">
    <property type="entry name" value="DUF6090"/>
    <property type="match status" value="1"/>
</dbReference>
<dbReference type="AlphaFoldDB" id="A0A7K1GHC0"/>
<keyword evidence="3" id="KW-1185">Reference proteome</keyword>